<evidence type="ECO:0000256" key="3">
    <source>
        <dbReference type="SAM" id="Coils"/>
    </source>
</evidence>
<dbReference type="OrthoDB" id="72325at2759"/>
<feature type="domain" description="Nas2 N-terminal" evidence="4">
    <location>
        <begin position="7"/>
        <end position="84"/>
    </location>
</feature>
<evidence type="ECO:0000256" key="2">
    <source>
        <dbReference type="ARBA" id="ARBA00068021"/>
    </source>
</evidence>
<dbReference type="GO" id="GO:0005634">
    <property type="term" value="C:nucleus"/>
    <property type="evidence" value="ECO:0007669"/>
    <property type="project" value="TreeGrafter"/>
</dbReference>
<comment type="caution">
    <text evidence="5">The sequence shown here is derived from an EMBL/GenBank/DDBJ whole genome shotgun (WGS) entry which is preliminary data.</text>
</comment>
<evidence type="ECO:0000313" key="5">
    <source>
        <dbReference type="EMBL" id="KAJ2851318.1"/>
    </source>
</evidence>
<dbReference type="Proteomes" id="UP001139887">
    <property type="component" value="Unassembled WGS sequence"/>
</dbReference>
<sequence length="188" mass="20743">MSMEKAQKLLNEKTELESEIRKLEANLKSHGADRTTALVDSNGFPRSDIDVVEVRTIRQSLICKQNDLKALMQQIEESLLLLHQESSPPLQKSKPFARVSIVTPNSPASEAGLLVGDKIIQYGSVNADNHNNFKAMSTETVNNINKPLPVKIERVVNGKPTTMDLTLVLRHGWGGDSLLGCHILPLNV</sequence>
<organism evidence="5 6">
    <name type="scientific">Coemansia brasiliensis</name>
    <dbReference type="NCBI Taxonomy" id="2650707"/>
    <lineage>
        <taxon>Eukaryota</taxon>
        <taxon>Fungi</taxon>
        <taxon>Fungi incertae sedis</taxon>
        <taxon>Zoopagomycota</taxon>
        <taxon>Kickxellomycotina</taxon>
        <taxon>Kickxellomycetes</taxon>
        <taxon>Kickxellales</taxon>
        <taxon>Kickxellaceae</taxon>
        <taxon>Coemansia</taxon>
    </lineage>
</organism>
<dbReference type="Gene3D" id="6.10.140.1710">
    <property type="match status" value="1"/>
</dbReference>
<dbReference type="AlphaFoldDB" id="A0A9W8II80"/>
<keyword evidence="6" id="KW-1185">Reference proteome</keyword>
<dbReference type="EMBL" id="JANBUW010000014">
    <property type="protein sequence ID" value="KAJ2851318.1"/>
    <property type="molecule type" value="Genomic_DNA"/>
</dbReference>
<dbReference type="Gene3D" id="2.30.42.10">
    <property type="match status" value="1"/>
</dbReference>
<evidence type="ECO:0000313" key="6">
    <source>
        <dbReference type="Proteomes" id="UP001139887"/>
    </source>
</evidence>
<name>A0A9W8II80_9FUNG</name>
<dbReference type="InterPro" id="IPR040815">
    <property type="entry name" value="Nas2_N"/>
</dbReference>
<reference evidence="5" key="1">
    <citation type="submission" date="2022-07" db="EMBL/GenBank/DDBJ databases">
        <title>Phylogenomic reconstructions and comparative analyses of Kickxellomycotina fungi.</title>
        <authorList>
            <person name="Reynolds N.K."/>
            <person name="Stajich J.E."/>
            <person name="Barry K."/>
            <person name="Grigoriev I.V."/>
            <person name="Crous P."/>
            <person name="Smith M.E."/>
        </authorList>
    </citation>
    <scope>NUCLEOTIDE SEQUENCE</scope>
    <source>
        <strain evidence="5">NRRL 1566</strain>
    </source>
</reference>
<dbReference type="GO" id="GO:0070682">
    <property type="term" value="P:proteasome regulatory particle assembly"/>
    <property type="evidence" value="ECO:0007669"/>
    <property type="project" value="InterPro"/>
</dbReference>
<dbReference type="PANTHER" id="PTHR12651">
    <property type="entry name" value="26S PROTEASOME NON-ATPASE REGULATORY SUBUNIT 9"/>
    <property type="match status" value="1"/>
</dbReference>
<protein>
    <recommendedName>
        <fullName evidence="2">Probable 26S proteasome regulatory subunit p27</fullName>
    </recommendedName>
</protein>
<proteinExistence type="predicted"/>
<evidence type="ECO:0000259" key="4">
    <source>
        <dbReference type="Pfam" id="PF18265"/>
    </source>
</evidence>
<dbReference type="InterPro" id="IPR036034">
    <property type="entry name" value="PDZ_sf"/>
</dbReference>
<dbReference type="InterPro" id="IPR035269">
    <property type="entry name" value="PSMD9"/>
</dbReference>
<accession>A0A9W8II80</accession>
<dbReference type="GO" id="GO:0000502">
    <property type="term" value="C:proteasome complex"/>
    <property type="evidence" value="ECO:0007669"/>
    <property type="project" value="UniProtKB-KW"/>
</dbReference>
<evidence type="ECO:0000256" key="1">
    <source>
        <dbReference type="ARBA" id="ARBA00023186"/>
    </source>
</evidence>
<dbReference type="Pfam" id="PF18265">
    <property type="entry name" value="Nas2_N"/>
    <property type="match status" value="1"/>
</dbReference>
<dbReference type="SUPFAM" id="SSF50156">
    <property type="entry name" value="PDZ domain-like"/>
    <property type="match status" value="1"/>
</dbReference>
<keyword evidence="3" id="KW-0175">Coiled coil</keyword>
<dbReference type="GO" id="GO:0005737">
    <property type="term" value="C:cytoplasm"/>
    <property type="evidence" value="ECO:0007669"/>
    <property type="project" value="TreeGrafter"/>
</dbReference>
<dbReference type="FunFam" id="2.30.42.10:FF:000107">
    <property type="entry name" value="26S proteasome non-ATPase regulatory subunit 9"/>
    <property type="match status" value="1"/>
</dbReference>
<keyword evidence="5" id="KW-0647">Proteasome</keyword>
<dbReference type="PANTHER" id="PTHR12651:SF1">
    <property type="entry name" value="26S PROTEASOME NON-ATPASE REGULATORY SUBUNIT 9"/>
    <property type="match status" value="1"/>
</dbReference>
<feature type="coiled-coil region" evidence="3">
    <location>
        <begin position="6"/>
        <end position="33"/>
    </location>
</feature>
<gene>
    <name evidence="5" type="primary">NAS2</name>
    <name evidence="5" type="ORF">IWW36_001215</name>
</gene>
<keyword evidence="1" id="KW-0143">Chaperone</keyword>